<comment type="function">
    <text evidence="7">Cytochromes P450 are a group of heme-thiolate monooxygenases. They oxidize a variety of structurally unrelated compounds, including steroids, fatty acids, and xenobiotics.</text>
</comment>
<evidence type="ECO:0000313" key="9">
    <source>
        <dbReference type="Proteomes" id="UP000612349"/>
    </source>
</evidence>
<dbReference type="GO" id="GO:0020037">
    <property type="term" value="F:heme binding"/>
    <property type="evidence" value="ECO:0007669"/>
    <property type="project" value="InterPro"/>
</dbReference>
<proteinExistence type="inferred from homology"/>
<keyword evidence="4" id="KW-0560">Oxidoreductase</keyword>
<dbReference type="AlphaFoldDB" id="A0A916Z8E1"/>
<gene>
    <name evidence="8" type="primary">cyp142</name>
    <name evidence="8" type="ORF">GCM10010990_32640</name>
</gene>
<dbReference type="InterPro" id="IPR001128">
    <property type="entry name" value="Cyt_P450"/>
</dbReference>
<dbReference type="GO" id="GO:0004497">
    <property type="term" value="F:monooxygenase activity"/>
    <property type="evidence" value="ECO:0007669"/>
    <property type="project" value="UniProtKB-KW"/>
</dbReference>
<dbReference type="Pfam" id="PF00067">
    <property type="entry name" value="p450"/>
    <property type="match status" value="1"/>
</dbReference>
<dbReference type="FunFam" id="1.10.630.10:FF:000018">
    <property type="entry name" value="Cytochrome P450 monooxygenase"/>
    <property type="match status" value="1"/>
</dbReference>
<keyword evidence="2" id="KW-0349">Heme</keyword>
<organism evidence="8 9">
    <name type="scientific">Croceicoccus mobilis</name>
    <dbReference type="NCBI Taxonomy" id="1703339"/>
    <lineage>
        <taxon>Bacteria</taxon>
        <taxon>Pseudomonadati</taxon>
        <taxon>Pseudomonadota</taxon>
        <taxon>Alphaproteobacteria</taxon>
        <taxon>Sphingomonadales</taxon>
        <taxon>Erythrobacteraceae</taxon>
        <taxon>Croceicoccus</taxon>
    </lineage>
</organism>
<comment type="caution">
    <text evidence="8">The sequence shown here is derived from an EMBL/GenBank/DDBJ whole genome shotgun (WGS) entry which is preliminary data.</text>
</comment>
<evidence type="ECO:0000256" key="6">
    <source>
        <dbReference type="ARBA" id="ARBA00023033"/>
    </source>
</evidence>
<dbReference type="PRINTS" id="PR00359">
    <property type="entry name" value="BP450"/>
</dbReference>
<comment type="similarity">
    <text evidence="1">Belongs to the cytochrome P450 family.</text>
</comment>
<dbReference type="Proteomes" id="UP000612349">
    <property type="component" value="Unassembled WGS sequence"/>
</dbReference>
<evidence type="ECO:0000256" key="3">
    <source>
        <dbReference type="ARBA" id="ARBA00022723"/>
    </source>
</evidence>
<evidence type="ECO:0000256" key="5">
    <source>
        <dbReference type="ARBA" id="ARBA00023004"/>
    </source>
</evidence>
<evidence type="ECO:0000256" key="1">
    <source>
        <dbReference type="ARBA" id="ARBA00010617"/>
    </source>
</evidence>
<keyword evidence="5" id="KW-0408">Iron</keyword>
<reference evidence="8" key="1">
    <citation type="journal article" date="2014" name="Int. J. Syst. Evol. Microbiol.">
        <title>Complete genome sequence of Corynebacterium casei LMG S-19264T (=DSM 44701T), isolated from a smear-ripened cheese.</title>
        <authorList>
            <consortium name="US DOE Joint Genome Institute (JGI-PGF)"/>
            <person name="Walter F."/>
            <person name="Albersmeier A."/>
            <person name="Kalinowski J."/>
            <person name="Ruckert C."/>
        </authorList>
    </citation>
    <scope>NUCLEOTIDE SEQUENCE</scope>
    <source>
        <strain evidence="8">CGMCC 1.15360</strain>
    </source>
</reference>
<dbReference type="GO" id="GO:0005506">
    <property type="term" value="F:iron ion binding"/>
    <property type="evidence" value="ECO:0007669"/>
    <property type="project" value="InterPro"/>
</dbReference>
<keyword evidence="9" id="KW-1185">Reference proteome</keyword>
<dbReference type="InterPro" id="IPR002397">
    <property type="entry name" value="Cyt_P450_B"/>
</dbReference>
<keyword evidence="6" id="KW-0503">Monooxygenase</keyword>
<reference evidence="8" key="2">
    <citation type="submission" date="2020-09" db="EMBL/GenBank/DDBJ databases">
        <authorList>
            <person name="Sun Q."/>
            <person name="Zhou Y."/>
        </authorList>
    </citation>
    <scope>NUCLEOTIDE SEQUENCE</scope>
    <source>
        <strain evidence="8">CGMCC 1.15360</strain>
    </source>
</reference>
<dbReference type="SUPFAM" id="SSF48264">
    <property type="entry name" value="Cytochrome P450"/>
    <property type="match status" value="1"/>
</dbReference>
<evidence type="ECO:0000313" key="8">
    <source>
        <dbReference type="EMBL" id="GGD80210.1"/>
    </source>
</evidence>
<sequence length="421" mass="46902">MTDVFYEAETLKNAYPLMAKMREDEPVKRTLDPNGNEIFIVTQAKAVSDCARRMEDFSNEFSHLLMAGNAYPEVAEILESEPLPSGLLLTTDDPDHKRFRAQVNAAFATGRVANMAPDIEVLVDELIDGFIERGSCDFVDEFAVLLPTYIIADILGMPREHFRRVKEWSDAVITVVGRMGTKEQEIEAARLMAQTRRYIKDLVAARRESPRDDLISNLIHVDVEGVIPLTDTEVAALAFETSVAGNETTRNTMMSGLVQLLRRPDQLQALIDDPSLTGNAVEEMLRYETPASSMWRIARHDTELAGTKIPKGGVILLRYDAASRDPAMFENPEEFDITRKNAIRHFAFGAPSPHRCLGQMLARKEMTIAFPKLLSRMKNIKVADGSHTDYLPSLLFHTIGSLNLTFDPGPKVGAKLGVSHG</sequence>
<evidence type="ECO:0000256" key="4">
    <source>
        <dbReference type="ARBA" id="ARBA00023002"/>
    </source>
</evidence>
<evidence type="ECO:0000256" key="7">
    <source>
        <dbReference type="ARBA" id="ARBA00043906"/>
    </source>
</evidence>
<dbReference type="PANTHER" id="PTHR46696">
    <property type="entry name" value="P450, PUTATIVE (EUROFUNG)-RELATED"/>
    <property type="match status" value="1"/>
</dbReference>
<evidence type="ECO:0000256" key="2">
    <source>
        <dbReference type="ARBA" id="ARBA00022617"/>
    </source>
</evidence>
<dbReference type="EMBL" id="BMIP01000009">
    <property type="protein sequence ID" value="GGD80210.1"/>
    <property type="molecule type" value="Genomic_DNA"/>
</dbReference>
<dbReference type="PANTHER" id="PTHR46696:SF6">
    <property type="entry name" value="P450, PUTATIVE (EUROFUNG)-RELATED"/>
    <property type="match status" value="1"/>
</dbReference>
<accession>A0A916Z8E1</accession>
<dbReference type="Gene3D" id="1.10.630.10">
    <property type="entry name" value="Cytochrome P450"/>
    <property type="match status" value="1"/>
</dbReference>
<dbReference type="RefSeq" id="WP_172808102.1">
    <property type="nucleotide sequence ID" value="NZ_BMIP01000009.1"/>
</dbReference>
<keyword evidence="3" id="KW-0479">Metal-binding</keyword>
<dbReference type="InterPro" id="IPR036396">
    <property type="entry name" value="Cyt_P450_sf"/>
</dbReference>
<protein>
    <submittedName>
        <fullName evidence="8">Cytochrome P450 142</fullName>
    </submittedName>
</protein>
<dbReference type="GO" id="GO:0016705">
    <property type="term" value="F:oxidoreductase activity, acting on paired donors, with incorporation or reduction of molecular oxygen"/>
    <property type="evidence" value="ECO:0007669"/>
    <property type="project" value="InterPro"/>
</dbReference>
<name>A0A916Z8E1_9SPHN</name>